<protein>
    <recommendedName>
        <fullName evidence="1">RAMA domain-containing protein</fullName>
    </recommendedName>
</protein>
<keyword evidence="3" id="KW-1185">Reference proteome</keyword>
<accession>A0ABW6PFP8</accession>
<organism evidence="2 3">
    <name type="scientific">Nocardia thailandica</name>
    <dbReference type="NCBI Taxonomy" id="257275"/>
    <lineage>
        <taxon>Bacteria</taxon>
        <taxon>Bacillati</taxon>
        <taxon>Actinomycetota</taxon>
        <taxon>Actinomycetes</taxon>
        <taxon>Mycobacteriales</taxon>
        <taxon>Nocardiaceae</taxon>
        <taxon>Nocardia</taxon>
    </lineage>
</organism>
<evidence type="ECO:0000259" key="1">
    <source>
        <dbReference type="Pfam" id="PF18755"/>
    </source>
</evidence>
<evidence type="ECO:0000313" key="2">
    <source>
        <dbReference type="EMBL" id="MFF0541217.1"/>
    </source>
</evidence>
<reference evidence="2 3" key="1">
    <citation type="submission" date="2024-10" db="EMBL/GenBank/DDBJ databases">
        <title>The Natural Products Discovery Center: Release of the First 8490 Sequenced Strains for Exploring Actinobacteria Biosynthetic Diversity.</title>
        <authorList>
            <person name="Kalkreuter E."/>
            <person name="Kautsar S.A."/>
            <person name="Yang D."/>
            <person name="Bader C.D."/>
            <person name="Teijaro C.N."/>
            <person name="Fluegel L."/>
            <person name="Davis C.M."/>
            <person name="Simpson J.R."/>
            <person name="Lauterbach L."/>
            <person name="Steele A.D."/>
            <person name="Gui C."/>
            <person name="Meng S."/>
            <person name="Li G."/>
            <person name="Viehrig K."/>
            <person name="Ye F."/>
            <person name="Su P."/>
            <person name="Kiefer A.F."/>
            <person name="Nichols A."/>
            <person name="Cepeda A.J."/>
            <person name="Yan W."/>
            <person name="Fan B."/>
            <person name="Jiang Y."/>
            <person name="Adhikari A."/>
            <person name="Zheng C.-J."/>
            <person name="Schuster L."/>
            <person name="Cowan T.M."/>
            <person name="Smanski M.J."/>
            <person name="Chevrette M.G."/>
            <person name="De Carvalho L.P.S."/>
            <person name="Shen B."/>
        </authorList>
    </citation>
    <scope>NUCLEOTIDE SEQUENCE [LARGE SCALE GENOMIC DNA]</scope>
    <source>
        <strain evidence="2 3">NPDC004045</strain>
    </source>
</reference>
<dbReference type="Proteomes" id="UP001601444">
    <property type="component" value="Unassembled WGS sequence"/>
</dbReference>
<dbReference type="Pfam" id="PF18755">
    <property type="entry name" value="RAMA"/>
    <property type="match status" value="1"/>
</dbReference>
<dbReference type="EMBL" id="JBIAMX010000001">
    <property type="protein sequence ID" value="MFF0541217.1"/>
    <property type="molecule type" value="Genomic_DNA"/>
</dbReference>
<name>A0ABW6PFP8_9NOCA</name>
<gene>
    <name evidence="2" type="ORF">ACFYTF_00085</name>
</gene>
<evidence type="ECO:0000313" key="3">
    <source>
        <dbReference type="Proteomes" id="UP001601444"/>
    </source>
</evidence>
<sequence length="143" mass="15531">MEHTISIDDEVYQALVRNRRGFEQPNDVLRRVLFLEGGEPEVVAAEPPTVQVGRLSMLLDAGLIEVGDQLSHRRVRKGQVLEAEVAAGGAIRTSRGIYAAPSPALGDLVGTAIDGWHNWIHVRSGKSLRELRSSLVGANVTSK</sequence>
<proteinExistence type="predicted"/>
<dbReference type="InterPro" id="IPR040843">
    <property type="entry name" value="RAMA"/>
</dbReference>
<dbReference type="RefSeq" id="WP_387698558.1">
    <property type="nucleotide sequence ID" value="NZ_JBIAMX010000001.1"/>
</dbReference>
<comment type="caution">
    <text evidence="2">The sequence shown here is derived from an EMBL/GenBank/DDBJ whole genome shotgun (WGS) entry which is preliminary data.</text>
</comment>
<feature type="domain" description="RAMA" evidence="1">
    <location>
        <begin position="49"/>
        <end position="136"/>
    </location>
</feature>